<dbReference type="InterPro" id="IPR000601">
    <property type="entry name" value="PKD_dom"/>
</dbReference>
<keyword evidence="12" id="KW-1185">Reference proteome</keyword>
<evidence type="ECO:0000256" key="4">
    <source>
        <dbReference type="ARBA" id="ARBA00022729"/>
    </source>
</evidence>
<dbReference type="CDD" id="cd04275">
    <property type="entry name" value="ZnMc_pappalysin_like"/>
    <property type="match status" value="1"/>
</dbReference>
<keyword evidence="3" id="KW-0479">Metal-binding</keyword>
<dbReference type="Proteomes" id="UP001403385">
    <property type="component" value="Unassembled WGS sequence"/>
</dbReference>
<evidence type="ECO:0000313" key="12">
    <source>
        <dbReference type="Proteomes" id="UP001403385"/>
    </source>
</evidence>
<dbReference type="InterPro" id="IPR022409">
    <property type="entry name" value="PKD/Chitinase_dom"/>
</dbReference>
<keyword evidence="8" id="KW-1015">Disulfide bond</keyword>
<evidence type="ECO:0000256" key="6">
    <source>
        <dbReference type="ARBA" id="ARBA00022833"/>
    </source>
</evidence>
<feature type="signal peptide" evidence="9">
    <location>
        <begin position="1"/>
        <end position="25"/>
    </location>
</feature>
<keyword evidence="4 9" id="KW-0732">Signal</keyword>
<dbReference type="PANTHER" id="PTHR47466">
    <property type="match status" value="1"/>
</dbReference>
<sequence>MNSSPMIKQLIFGSLFLFYTCSAFAQSKSPRASVQEKPPLHRTCGFEYQTSHSKKELGRIEAFLRSRIYQTTQLGKAAQGEEVYQIPIIVHIVHNGEAVGEGTNISAAQVYSQFDVLNEDFRRKNADATQTPDEFKAVAADARIEFVPARVDPQGNFLKEPGIHRVHGHKASWSLSEAQAGLQPAIYWDPDQYANVYTLSLQGFLGYAQFPSFSGLDGLSEKGGSAQRDGILINYQYFGRTPANPFQNNFNKGRTLTHEMGHWLGLIHIWGESENNCEIDDFCEDTPRQSVPHYGCKDEVLSSCGSSDMFQNFLDYSNDACMNLFTNDQVQRMHTVMEVASRRKVLLNSRVATTKNVFANLNVKSRKTCWGGNLQFQSLSKAKNSQNLSLKWHFPGGTPEYSNEVNPAVQYLSKGTFDVRLIAQAGGESDTLLLKEYIEVVDYSQQAKTNLSQDFEGVAFPPENWTVTDNAWQKAVWAGGGATFVNNYQNDYGNVDASLLSPVLDTRLTQGLKLEFQYAYALWAGRSDSLAIYMEDLCTGEKTLLWKKGGQDLATTSTASSGYTPSSEAEWKTGSLIMDVESSEWVRVVFQNIGNFGNNLFLDNIQINTFEGPLAEFTSSQTLTCVGSQIQFFDQSKILGEDVLVEWNWEFPGGVPATSTEQNPVVTYPEPGVYPVNLNVRSQKNIPSTSFKENQVKIVPADEAISSVEADFETESLPEGWIADVAWNRATSGWQSSGSFRIDNFEKPGQKSGIYLPTLSTKDQAYLEVRFDLAYANRWLLNELLTDSLTIYYSTDCWATRKVIWTLSGAELATTDATSGKLSLEKAHWRAKSKIIALGALLEDQSEMQVMMECRSGGANPLWLDNVLVEAFQFQAPQAAFNFTHNGDTVFIGDVVQFWDRSELRPTAWKWTIEGAEYLTSTEQHPVITFSKPGIYSVTLEITNQAGSDILVKQEYLEVFFDPGKTLRLSNITGGTPVLKPSDEWGYVSGHNQYEDQVKAELFDSGSDTYFINSIDFGFAVIKAGSQNSTITFTIWEFNEAEKTAGAKLYSVRYSLRTIKNNLNNGQYTLDFENHLKVQGKFLVGIELSYGDPQDTVALQTSSFNSPPLTGWERNSQGNWFVYSDQANSWGENLAHWIFPTVSFPHPLSSGDQDAPIDLVLYPNPTSGIFYMKYKEVQILQIELFNLSGKRFEVPSLAPVNRFDLSGFPSGIYLLKIATDRGTVVKKLMLAN</sequence>
<dbReference type="Gene3D" id="3.40.390.10">
    <property type="entry name" value="Collagenase (Catalytic Domain)"/>
    <property type="match status" value="1"/>
</dbReference>
<proteinExistence type="inferred from homology"/>
<dbReference type="PANTHER" id="PTHR47466:SF1">
    <property type="entry name" value="METALLOPROTEASE MEP1 (AFU_ORTHOLOGUE AFUA_1G07730)-RELATED"/>
    <property type="match status" value="1"/>
</dbReference>
<feature type="domain" description="PKD" evidence="10">
    <location>
        <begin position="879"/>
        <end position="948"/>
    </location>
</feature>
<organism evidence="11 12">
    <name type="scientific">Rapidithrix thailandica</name>
    <dbReference type="NCBI Taxonomy" id="413964"/>
    <lineage>
        <taxon>Bacteria</taxon>
        <taxon>Pseudomonadati</taxon>
        <taxon>Bacteroidota</taxon>
        <taxon>Cytophagia</taxon>
        <taxon>Cytophagales</taxon>
        <taxon>Flammeovirgaceae</taxon>
        <taxon>Rapidithrix</taxon>
    </lineage>
</organism>
<dbReference type="SMART" id="SM00089">
    <property type="entry name" value="PKD"/>
    <property type="match status" value="3"/>
</dbReference>
<name>A0AAW9S9K3_9BACT</name>
<comment type="similarity">
    <text evidence="1">Belongs to the peptidase M43B family.</text>
</comment>
<dbReference type="CDD" id="cd00146">
    <property type="entry name" value="PKD"/>
    <property type="match status" value="3"/>
</dbReference>
<dbReference type="InterPro" id="IPR026444">
    <property type="entry name" value="Secre_tail"/>
</dbReference>
<gene>
    <name evidence="11" type="ORF">AAG747_17145</name>
</gene>
<dbReference type="AlphaFoldDB" id="A0AAW9S9K3"/>
<dbReference type="InterPro" id="IPR008754">
    <property type="entry name" value="Peptidase_M43"/>
</dbReference>
<dbReference type="GO" id="GO:0046872">
    <property type="term" value="F:metal ion binding"/>
    <property type="evidence" value="ECO:0007669"/>
    <property type="project" value="UniProtKB-KW"/>
</dbReference>
<dbReference type="Pfam" id="PF05572">
    <property type="entry name" value="Peptidase_M43"/>
    <property type="match status" value="1"/>
</dbReference>
<accession>A0AAW9S9K3</accession>
<keyword evidence="5" id="KW-0378">Hydrolase</keyword>
<dbReference type="Pfam" id="PF18962">
    <property type="entry name" value="Por_Secre_tail"/>
    <property type="match status" value="1"/>
</dbReference>
<dbReference type="SUPFAM" id="SSF49299">
    <property type="entry name" value="PKD domain"/>
    <property type="match status" value="3"/>
</dbReference>
<evidence type="ECO:0000256" key="3">
    <source>
        <dbReference type="ARBA" id="ARBA00022723"/>
    </source>
</evidence>
<reference evidence="11 12" key="1">
    <citation type="submission" date="2024-04" db="EMBL/GenBank/DDBJ databases">
        <title>Novel genus in family Flammeovirgaceae.</title>
        <authorList>
            <person name="Nguyen T.H."/>
            <person name="Vuong T.Q."/>
            <person name="Le H."/>
            <person name="Kim S.-G."/>
        </authorList>
    </citation>
    <scope>NUCLEOTIDE SEQUENCE [LARGE SCALE GENOMIC DNA]</scope>
    <source>
        <strain evidence="11 12">JCM 23209</strain>
    </source>
</reference>
<dbReference type="RefSeq" id="WP_346822433.1">
    <property type="nucleotide sequence ID" value="NZ_JBDKWZ010000009.1"/>
</dbReference>
<evidence type="ECO:0000256" key="8">
    <source>
        <dbReference type="ARBA" id="ARBA00023157"/>
    </source>
</evidence>
<evidence type="ECO:0000256" key="5">
    <source>
        <dbReference type="ARBA" id="ARBA00022801"/>
    </source>
</evidence>
<evidence type="ECO:0000256" key="7">
    <source>
        <dbReference type="ARBA" id="ARBA00023049"/>
    </source>
</evidence>
<dbReference type="SUPFAM" id="SSF55486">
    <property type="entry name" value="Metalloproteases ('zincins'), catalytic domain"/>
    <property type="match status" value="1"/>
</dbReference>
<dbReference type="GO" id="GO:0008237">
    <property type="term" value="F:metallopeptidase activity"/>
    <property type="evidence" value="ECO:0007669"/>
    <property type="project" value="UniProtKB-KW"/>
</dbReference>
<feature type="chain" id="PRO_5043454812" evidence="9">
    <location>
        <begin position="26"/>
        <end position="1232"/>
    </location>
</feature>
<dbReference type="InterPro" id="IPR035986">
    <property type="entry name" value="PKD_dom_sf"/>
</dbReference>
<evidence type="ECO:0000313" key="11">
    <source>
        <dbReference type="EMBL" id="MEN7549654.1"/>
    </source>
</evidence>
<dbReference type="NCBIfam" id="TIGR04183">
    <property type="entry name" value="Por_Secre_tail"/>
    <property type="match status" value="1"/>
</dbReference>
<keyword evidence="7" id="KW-0482">Metalloprotease</keyword>
<protein>
    <submittedName>
        <fullName evidence="11">PKD domain-containing protein</fullName>
    </submittedName>
</protein>
<feature type="domain" description="PKD" evidence="10">
    <location>
        <begin position="640"/>
        <end position="680"/>
    </location>
</feature>
<keyword evidence="6" id="KW-0862">Zinc</keyword>
<dbReference type="InterPro" id="IPR024079">
    <property type="entry name" value="MetalloPept_cat_dom_sf"/>
</dbReference>
<comment type="caution">
    <text evidence="11">The sequence shown here is derived from an EMBL/GenBank/DDBJ whole genome shotgun (WGS) entry which is preliminary data.</text>
</comment>
<evidence type="ECO:0000259" key="10">
    <source>
        <dbReference type="PROSITE" id="PS50093"/>
    </source>
</evidence>
<dbReference type="GO" id="GO:0006508">
    <property type="term" value="P:proteolysis"/>
    <property type="evidence" value="ECO:0007669"/>
    <property type="project" value="UniProtKB-KW"/>
</dbReference>
<dbReference type="Gene3D" id="2.60.40.10">
    <property type="entry name" value="Immunoglobulins"/>
    <property type="match status" value="3"/>
</dbReference>
<keyword evidence="2" id="KW-0645">Protease</keyword>
<evidence type="ECO:0000256" key="9">
    <source>
        <dbReference type="SAM" id="SignalP"/>
    </source>
</evidence>
<evidence type="ECO:0000256" key="2">
    <source>
        <dbReference type="ARBA" id="ARBA00022670"/>
    </source>
</evidence>
<evidence type="ECO:0000256" key="1">
    <source>
        <dbReference type="ARBA" id="ARBA00008721"/>
    </source>
</evidence>
<dbReference type="Pfam" id="PF18911">
    <property type="entry name" value="PKD_4"/>
    <property type="match status" value="1"/>
</dbReference>
<dbReference type="EMBL" id="JBDKWZ010000009">
    <property type="protein sequence ID" value="MEN7549654.1"/>
    <property type="molecule type" value="Genomic_DNA"/>
</dbReference>
<dbReference type="PROSITE" id="PS50093">
    <property type="entry name" value="PKD"/>
    <property type="match status" value="2"/>
</dbReference>
<dbReference type="InterPro" id="IPR013783">
    <property type="entry name" value="Ig-like_fold"/>
</dbReference>